<proteinExistence type="predicted"/>
<evidence type="ECO:0000256" key="1">
    <source>
        <dbReference type="SAM" id="MobiDB-lite"/>
    </source>
</evidence>
<dbReference type="Proteomes" id="UP001497453">
    <property type="component" value="Chromosome 1"/>
</dbReference>
<organism evidence="2 3">
    <name type="scientific">Somion occarium</name>
    <dbReference type="NCBI Taxonomy" id="3059160"/>
    <lineage>
        <taxon>Eukaryota</taxon>
        <taxon>Fungi</taxon>
        <taxon>Dikarya</taxon>
        <taxon>Basidiomycota</taxon>
        <taxon>Agaricomycotina</taxon>
        <taxon>Agaricomycetes</taxon>
        <taxon>Polyporales</taxon>
        <taxon>Cerrenaceae</taxon>
        <taxon>Somion</taxon>
    </lineage>
</organism>
<sequence length="359" mass="38206">MQLVTKLSPRCLSSTSLRAGCRSYAIVGTTTFIGKPPKLPANADTPAPPLPTPSGLNKRILSALDGKSPSLPTLIDQYTDHSGTVLDVSLPYESRPSSQRRTKFDASDDSDVIMVAHAVQNGAQHKVTVCSGFALDVAREEEQPSEETLIVTCAHTLEEIRHSPVLTTLPPSPILTTSSSSKSGSLIISGTSESLAFHPVTSVPSALHRADLLLLSTSKSAVSSGIRTLPISPYPAQPGASIRAHFIVDKQPNEEGWRPWIGGTWSKWVKGTVLGYRDFAGREAHPGTYDALTHLLFKPLPTPGSSGGPIIDEESGAVVGVVLGSRMDNSIEGVRGWGVPSETIFEMFSLPGLQLKNKS</sequence>
<keyword evidence="3" id="KW-1185">Reference proteome</keyword>
<dbReference type="InterPro" id="IPR009003">
    <property type="entry name" value="Peptidase_S1_PA"/>
</dbReference>
<reference evidence="3" key="1">
    <citation type="submission" date="2024-04" db="EMBL/GenBank/DDBJ databases">
        <authorList>
            <person name="Shaw F."/>
            <person name="Minotto A."/>
        </authorList>
    </citation>
    <scope>NUCLEOTIDE SEQUENCE [LARGE SCALE GENOMIC DNA]</scope>
</reference>
<gene>
    <name evidence="2" type="ORF">GFSPODELE1_LOCUS1243</name>
</gene>
<dbReference type="SUPFAM" id="SSF50494">
    <property type="entry name" value="Trypsin-like serine proteases"/>
    <property type="match status" value="1"/>
</dbReference>
<dbReference type="EMBL" id="OZ037944">
    <property type="protein sequence ID" value="CAL1696555.1"/>
    <property type="molecule type" value="Genomic_DNA"/>
</dbReference>
<dbReference type="Pfam" id="PF13365">
    <property type="entry name" value="Trypsin_2"/>
    <property type="match status" value="1"/>
</dbReference>
<feature type="region of interest" description="Disordered" evidence="1">
    <location>
        <begin position="35"/>
        <end position="54"/>
    </location>
</feature>
<evidence type="ECO:0000313" key="3">
    <source>
        <dbReference type="Proteomes" id="UP001497453"/>
    </source>
</evidence>
<name>A0ABP1CLM0_9APHY</name>
<evidence type="ECO:0000313" key="2">
    <source>
        <dbReference type="EMBL" id="CAL1696555.1"/>
    </source>
</evidence>
<protein>
    <submittedName>
        <fullName evidence="2">Uncharacterized protein</fullName>
    </submittedName>
</protein>
<accession>A0ABP1CLM0</accession>